<dbReference type="GO" id="GO:0032259">
    <property type="term" value="P:methylation"/>
    <property type="evidence" value="ECO:0007669"/>
    <property type="project" value="UniProtKB-KW"/>
</dbReference>
<dbReference type="Pfam" id="PF13649">
    <property type="entry name" value="Methyltransf_25"/>
    <property type="match status" value="1"/>
</dbReference>
<dbReference type="OrthoDB" id="7062303at2"/>
<comment type="caution">
    <text evidence="5">The sequence shown here is derived from an EMBL/GenBank/DDBJ whole genome shotgun (WGS) entry which is preliminary data.</text>
</comment>
<dbReference type="GO" id="GO:0008168">
    <property type="term" value="F:methyltransferase activity"/>
    <property type="evidence" value="ECO:0007669"/>
    <property type="project" value="UniProtKB-KW"/>
</dbReference>
<dbReference type="EMBL" id="RCZG01000005">
    <property type="protein sequence ID" value="TPG33612.1"/>
    <property type="molecule type" value="Genomic_DNA"/>
</dbReference>
<keyword evidence="3" id="KW-0949">S-adenosyl-L-methionine</keyword>
<dbReference type="SUPFAM" id="SSF53335">
    <property type="entry name" value="S-adenosyl-L-methionine-dependent methyltransferases"/>
    <property type="match status" value="1"/>
</dbReference>
<dbReference type="Gene3D" id="3.40.50.150">
    <property type="entry name" value="Vaccinia Virus protein VP39"/>
    <property type="match status" value="1"/>
</dbReference>
<feature type="domain" description="Methyltransferase" evidence="4">
    <location>
        <begin position="49"/>
        <end position="141"/>
    </location>
</feature>
<dbReference type="InterPro" id="IPR029063">
    <property type="entry name" value="SAM-dependent_MTases_sf"/>
</dbReference>
<dbReference type="InterPro" id="IPR041698">
    <property type="entry name" value="Methyltransf_25"/>
</dbReference>
<proteinExistence type="predicted"/>
<evidence type="ECO:0000256" key="1">
    <source>
        <dbReference type="ARBA" id="ARBA00022603"/>
    </source>
</evidence>
<sequence length="202" mass="21896">MGTRWQDTDAPRGDEYDARWQRLAEAGEGIHGEADLVDDLLRTTGGHRVLDAGCGTGRVAVELARRGHVVVGIDADTGMLDAARAKEPEISWIHADLADVEERAEFTFDVVLLAGNVMIFLDPGSEAGVLRRLTSCIAPDGVLVAGFSIRPDRLQLGDYDRFAEAAGLTLQHRWATWDREPYANGDYAVSVHRRAGVAASAT</sequence>
<gene>
    <name evidence="5" type="ORF">EAH80_15170</name>
</gene>
<evidence type="ECO:0000259" key="4">
    <source>
        <dbReference type="Pfam" id="PF13649"/>
    </source>
</evidence>
<evidence type="ECO:0000256" key="3">
    <source>
        <dbReference type="ARBA" id="ARBA00022691"/>
    </source>
</evidence>
<name>A0A502E9M9_9MYCO</name>
<keyword evidence="1 5" id="KW-0489">Methyltransferase</keyword>
<dbReference type="RefSeq" id="WP_140692284.1">
    <property type="nucleotide sequence ID" value="NZ_RCZG01000005.1"/>
</dbReference>
<reference evidence="5 6" key="1">
    <citation type="journal article" date="2019" name="Environ. Microbiol.">
        <title>Species interactions and distinct microbial communities in high Arctic permafrost affected cryosols are associated with the CH4 and CO2 gas fluxes.</title>
        <authorList>
            <person name="Altshuler I."/>
            <person name="Hamel J."/>
            <person name="Turney S."/>
            <person name="Magnuson E."/>
            <person name="Levesque R."/>
            <person name="Greer C."/>
            <person name="Whyte L.G."/>
        </authorList>
    </citation>
    <scope>NUCLEOTIDE SEQUENCE [LARGE SCALE GENOMIC DNA]</scope>
    <source>
        <strain evidence="5 6">S5.20</strain>
    </source>
</reference>
<keyword evidence="6" id="KW-1185">Reference proteome</keyword>
<dbReference type="CDD" id="cd02440">
    <property type="entry name" value="AdoMet_MTases"/>
    <property type="match status" value="1"/>
</dbReference>
<organism evidence="5 6">
    <name type="scientific">Mycolicibacterium hodleri</name>
    <dbReference type="NCBI Taxonomy" id="49897"/>
    <lineage>
        <taxon>Bacteria</taxon>
        <taxon>Bacillati</taxon>
        <taxon>Actinomycetota</taxon>
        <taxon>Actinomycetes</taxon>
        <taxon>Mycobacteriales</taxon>
        <taxon>Mycobacteriaceae</taxon>
        <taxon>Mycolicibacterium</taxon>
    </lineage>
</organism>
<dbReference type="PANTHER" id="PTHR43464">
    <property type="entry name" value="METHYLTRANSFERASE"/>
    <property type="match status" value="1"/>
</dbReference>
<evidence type="ECO:0000313" key="5">
    <source>
        <dbReference type="EMBL" id="TPG33612.1"/>
    </source>
</evidence>
<dbReference type="AlphaFoldDB" id="A0A502E9M9"/>
<dbReference type="PANTHER" id="PTHR43464:SF19">
    <property type="entry name" value="UBIQUINONE BIOSYNTHESIS O-METHYLTRANSFERASE, MITOCHONDRIAL"/>
    <property type="match status" value="1"/>
</dbReference>
<accession>A0A502E9M9</accession>
<dbReference type="Proteomes" id="UP000320095">
    <property type="component" value="Unassembled WGS sequence"/>
</dbReference>
<evidence type="ECO:0000256" key="2">
    <source>
        <dbReference type="ARBA" id="ARBA00022679"/>
    </source>
</evidence>
<keyword evidence="2 5" id="KW-0808">Transferase</keyword>
<protein>
    <submittedName>
        <fullName evidence="5">Class I SAM-dependent methyltransferase</fullName>
    </submittedName>
</protein>
<evidence type="ECO:0000313" key="6">
    <source>
        <dbReference type="Proteomes" id="UP000320095"/>
    </source>
</evidence>